<dbReference type="EMBL" id="DS028121">
    <property type="protein sequence ID" value="EEY65792.1"/>
    <property type="molecule type" value="Genomic_DNA"/>
</dbReference>
<gene>
    <name evidence="2" type="ORF">PITG_03317</name>
</gene>
<dbReference type="InParanoid" id="D0MZX9"/>
<evidence type="ECO:0000256" key="1">
    <source>
        <dbReference type="SAM" id="MobiDB-lite"/>
    </source>
</evidence>
<dbReference type="GeneID" id="9464715"/>
<feature type="region of interest" description="Disordered" evidence="1">
    <location>
        <begin position="37"/>
        <end position="57"/>
    </location>
</feature>
<keyword evidence="3" id="KW-1185">Reference proteome</keyword>
<accession>D0MZX9</accession>
<name>D0MZX9_PHYIT</name>
<reference evidence="3" key="1">
    <citation type="journal article" date="2009" name="Nature">
        <title>Genome sequence and analysis of the Irish potato famine pathogen Phytophthora infestans.</title>
        <authorList>
            <consortium name="The Broad Institute Genome Sequencing Platform"/>
            <person name="Haas B.J."/>
            <person name="Kamoun S."/>
            <person name="Zody M.C."/>
            <person name="Jiang R.H."/>
            <person name="Handsaker R.E."/>
            <person name="Cano L.M."/>
            <person name="Grabherr M."/>
            <person name="Kodira C.D."/>
            <person name="Raffaele S."/>
            <person name="Torto-Alalibo T."/>
            <person name="Bozkurt T.O."/>
            <person name="Ah-Fong A.M."/>
            <person name="Alvarado L."/>
            <person name="Anderson V.L."/>
            <person name="Armstrong M.R."/>
            <person name="Avrova A."/>
            <person name="Baxter L."/>
            <person name="Beynon J."/>
            <person name="Boevink P.C."/>
            <person name="Bollmann S.R."/>
            <person name="Bos J.I."/>
            <person name="Bulone V."/>
            <person name="Cai G."/>
            <person name="Cakir C."/>
            <person name="Carrington J.C."/>
            <person name="Chawner M."/>
            <person name="Conti L."/>
            <person name="Costanzo S."/>
            <person name="Ewan R."/>
            <person name="Fahlgren N."/>
            <person name="Fischbach M.A."/>
            <person name="Fugelstad J."/>
            <person name="Gilroy E.M."/>
            <person name="Gnerre S."/>
            <person name="Green P.J."/>
            <person name="Grenville-Briggs L.J."/>
            <person name="Griffith J."/>
            <person name="Grunwald N.J."/>
            <person name="Horn K."/>
            <person name="Horner N.R."/>
            <person name="Hu C.H."/>
            <person name="Huitema E."/>
            <person name="Jeong D.H."/>
            <person name="Jones A.M."/>
            <person name="Jones J.D."/>
            <person name="Jones R.W."/>
            <person name="Karlsson E.K."/>
            <person name="Kunjeti S.G."/>
            <person name="Lamour K."/>
            <person name="Liu Z."/>
            <person name="Ma L."/>
            <person name="Maclean D."/>
            <person name="Chibucos M.C."/>
            <person name="McDonald H."/>
            <person name="McWalters J."/>
            <person name="Meijer H.J."/>
            <person name="Morgan W."/>
            <person name="Morris P.F."/>
            <person name="Munro C.A."/>
            <person name="O'Neill K."/>
            <person name="Ospina-Giraldo M."/>
            <person name="Pinzon A."/>
            <person name="Pritchard L."/>
            <person name="Ramsahoye B."/>
            <person name="Ren Q."/>
            <person name="Restrepo S."/>
            <person name="Roy S."/>
            <person name="Sadanandom A."/>
            <person name="Savidor A."/>
            <person name="Schornack S."/>
            <person name="Schwartz D.C."/>
            <person name="Schumann U.D."/>
            <person name="Schwessinger B."/>
            <person name="Seyer L."/>
            <person name="Sharpe T."/>
            <person name="Silvar C."/>
            <person name="Song J."/>
            <person name="Studholme D.J."/>
            <person name="Sykes S."/>
            <person name="Thines M."/>
            <person name="van de Vondervoort P.J."/>
            <person name="Phuntumart V."/>
            <person name="Wawra S."/>
            <person name="Weide R."/>
            <person name="Win J."/>
            <person name="Young C."/>
            <person name="Zhou S."/>
            <person name="Fry W."/>
            <person name="Meyers B.C."/>
            <person name="van West P."/>
            <person name="Ristaino J."/>
            <person name="Govers F."/>
            <person name="Birch P.R."/>
            <person name="Whisson S.C."/>
            <person name="Judelson H.S."/>
            <person name="Nusbaum C."/>
        </authorList>
    </citation>
    <scope>NUCLEOTIDE SEQUENCE [LARGE SCALE GENOMIC DNA]</scope>
    <source>
        <strain evidence="3">T30-4</strain>
    </source>
</reference>
<dbReference type="Proteomes" id="UP000006643">
    <property type="component" value="Unassembled WGS sequence"/>
</dbReference>
<feature type="region of interest" description="Disordered" evidence="1">
    <location>
        <begin position="85"/>
        <end position="112"/>
    </location>
</feature>
<dbReference type="OrthoDB" id="123605at2759"/>
<dbReference type="VEuPathDB" id="FungiDB:PITG_03317"/>
<dbReference type="HOGENOM" id="CLU_124709_0_0_1"/>
<dbReference type="RefSeq" id="XP_002906391.1">
    <property type="nucleotide sequence ID" value="XM_002906345.1"/>
</dbReference>
<dbReference type="OMA" id="DAMRSME"/>
<evidence type="ECO:0000313" key="3">
    <source>
        <dbReference type="Proteomes" id="UP000006643"/>
    </source>
</evidence>
<dbReference type="KEGG" id="pif:PITG_03317"/>
<protein>
    <submittedName>
        <fullName evidence="2">Uncharacterized protein</fullName>
    </submittedName>
</protein>
<evidence type="ECO:0000313" key="2">
    <source>
        <dbReference type="EMBL" id="EEY65792.1"/>
    </source>
</evidence>
<dbReference type="AlphaFoldDB" id="D0MZX9"/>
<dbReference type="eggNOG" id="ENOG502RGXB">
    <property type="taxonomic scope" value="Eukaryota"/>
</dbReference>
<sequence>MPTQYRDIVTEIYNWKQTSNKQSELKDPRKHQILFAESAKKKHAKPTSDDKIPSASEDIQLSRLMDDYMLGEKGDQIMQQMEDLTTNEQPSPITKPRSHFQVGDRLPIPKSQEPALDLDAMRSMEDFEKYIAEN</sequence>
<organism evidence="2 3">
    <name type="scientific">Phytophthora infestans (strain T30-4)</name>
    <name type="common">Potato late blight agent</name>
    <dbReference type="NCBI Taxonomy" id="403677"/>
    <lineage>
        <taxon>Eukaryota</taxon>
        <taxon>Sar</taxon>
        <taxon>Stramenopiles</taxon>
        <taxon>Oomycota</taxon>
        <taxon>Peronosporomycetes</taxon>
        <taxon>Peronosporales</taxon>
        <taxon>Peronosporaceae</taxon>
        <taxon>Phytophthora</taxon>
    </lineage>
</organism>
<proteinExistence type="predicted"/>